<dbReference type="Ensembl" id="ENSMICT00000068259.1">
    <property type="protein sequence ID" value="ENSMICP00000042012.1"/>
    <property type="gene ID" value="ENSMICG00000031031.2"/>
</dbReference>
<dbReference type="Proteomes" id="UP000694394">
    <property type="component" value="Chromosome 16"/>
</dbReference>
<evidence type="ECO:0000256" key="2">
    <source>
        <dbReference type="SAM" id="MobiDB-lite"/>
    </source>
</evidence>
<dbReference type="InterPro" id="IPR026642">
    <property type="entry name" value="Glcci1/FAM117"/>
</dbReference>
<evidence type="ECO:0000313" key="4">
    <source>
        <dbReference type="Proteomes" id="UP000694394"/>
    </source>
</evidence>
<dbReference type="AlphaFoldDB" id="A0A8C6EH56"/>
<dbReference type="GeneTree" id="ENSGT00950000183046"/>
<dbReference type="CTD" id="81558"/>
<keyword evidence="4" id="KW-1185">Reference proteome</keyword>
<feature type="region of interest" description="Disordered" evidence="2">
    <location>
        <begin position="372"/>
        <end position="421"/>
    </location>
</feature>
<feature type="compositionally biased region" description="Low complexity" evidence="2">
    <location>
        <begin position="235"/>
        <end position="248"/>
    </location>
</feature>
<reference evidence="3" key="1">
    <citation type="submission" date="2016-12" db="EMBL/GenBank/DDBJ databases">
        <title>Mouse lemur reference genome and diversity panel.</title>
        <authorList>
            <person name="Harris R."/>
            <person name="Larsen P."/>
            <person name="Liu Y."/>
            <person name="Hughes D.S."/>
            <person name="Murali S."/>
            <person name="Raveendran M."/>
            <person name="Korchina V."/>
            <person name="Wang M."/>
            <person name="Jhangiani S."/>
            <person name="Bandaranaike D."/>
            <person name="Bellair M."/>
            <person name="Blankenburg K."/>
            <person name="Chao H."/>
            <person name="Dahdouli M."/>
            <person name="Dinh H."/>
            <person name="Doddapaneni H."/>
            <person name="English A."/>
            <person name="Firestine M."/>
            <person name="Gnanaolivu R."/>
            <person name="Gross S."/>
            <person name="Hernandez B."/>
            <person name="Javaid M."/>
            <person name="Jayaseelan J."/>
            <person name="Jones J."/>
            <person name="Khan Z."/>
            <person name="Kovar C."/>
            <person name="Kurapati P."/>
            <person name="Le B."/>
            <person name="Lee S."/>
            <person name="Li M."/>
            <person name="Mathew T."/>
            <person name="Narasimhan A."/>
            <person name="Ngo D."/>
            <person name="Nguyen L."/>
            <person name="Okwuonu G."/>
            <person name="Ongeri F."/>
            <person name="Osuji N."/>
            <person name="Pu L.-L."/>
            <person name="Puazo M."/>
            <person name="Quiroz J."/>
            <person name="Raj R."/>
            <person name="Rajbhandari K."/>
            <person name="Reid J.G."/>
            <person name="Santibanez J."/>
            <person name="Sexton D."/>
            <person name="Skinner E."/>
            <person name="Vee V."/>
            <person name="Weissenberger G."/>
            <person name="Wu Y."/>
            <person name="Xin Y."/>
            <person name="Han Y."/>
            <person name="Campbell C."/>
            <person name="Brown A."/>
            <person name="Sullivan B."/>
            <person name="Shelton J."/>
            <person name="Brown S."/>
            <person name="Dudchenko O."/>
            <person name="Machol I."/>
            <person name="Durand N."/>
            <person name="Shamim M."/>
            <person name="Lieberman A."/>
            <person name="Muzny D.M."/>
            <person name="Richards S."/>
            <person name="Yoder A."/>
            <person name="Worley K.C."/>
            <person name="Rogers J."/>
            <person name="Gibbs R.A."/>
        </authorList>
    </citation>
    <scope>NUCLEOTIDE SEQUENCE [LARGE SCALE GENOMIC DNA]</scope>
</reference>
<dbReference type="PANTHER" id="PTHR14972:SF7">
    <property type="entry name" value="PROTEIN FAM117A"/>
    <property type="match status" value="1"/>
</dbReference>
<dbReference type="EMBL" id="ABDC03020092">
    <property type="status" value="NOT_ANNOTATED_CDS"/>
    <property type="molecule type" value="Genomic_DNA"/>
</dbReference>
<accession>A0A8C6EH56</accession>
<protein>
    <submittedName>
        <fullName evidence="3">Family with sequence similarity 117 member A</fullName>
    </submittedName>
</protein>
<evidence type="ECO:0000256" key="1">
    <source>
        <dbReference type="ARBA" id="ARBA00022553"/>
    </source>
</evidence>
<proteinExistence type="predicted"/>
<dbReference type="RefSeq" id="XP_012645174.1">
    <property type="nucleotide sequence ID" value="XM_012789720.2"/>
</dbReference>
<feature type="region of interest" description="Disordered" evidence="2">
    <location>
        <begin position="130"/>
        <end position="153"/>
    </location>
</feature>
<feature type="compositionally biased region" description="Pro residues" evidence="2">
    <location>
        <begin position="373"/>
        <end position="384"/>
    </location>
</feature>
<dbReference type="Pfam" id="PF15388">
    <property type="entry name" value="FAM117"/>
    <property type="match status" value="2"/>
</dbReference>
<reference evidence="3" key="2">
    <citation type="submission" date="2025-08" db="UniProtKB">
        <authorList>
            <consortium name="Ensembl"/>
        </authorList>
    </citation>
    <scope>IDENTIFICATION</scope>
</reference>
<dbReference type="PANTHER" id="PTHR14972">
    <property type="entry name" value="AGAP011572-PA"/>
    <property type="match status" value="1"/>
</dbReference>
<feature type="compositionally biased region" description="Gly residues" evidence="2">
    <location>
        <begin position="1"/>
        <end position="25"/>
    </location>
</feature>
<dbReference type="GeneID" id="105885097"/>
<feature type="compositionally biased region" description="Basic and acidic residues" evidence="2">
    <location>
        <begin position="252"/>
        <end position="261"/>
    </location>
</feature>
<organism evidence="3 4">
    <name type="scientific">Microcebus murinus</name>
    <name type="common">Gray mouse lemur</name>
    <name type="synonym">Lemur murinus</name>
    <dbReference type="NCBI Taxonomy" id="30608"/>
    <lineage>
        <taxon>Eukaryota</taxon>
        <taxon>Metazoa</taxon>
        <taxon>Chordata</taxon>
        <taxon>Craniata</taxon>
        <taxon>Vertebrata</taxon>
        <taxon>Euteleostomi</taxon>
        <taxon>Mammalia</taxon>
        <taxon>Eutheria</taxon>
        <taxon>Euarchontoglires</taxon>
        <taxon>Primates</taxon>
        <taxon>Strepsirrhini</taxon>
        <taxon>Lemuriformes</taxon>
        <taxon>Cheirogaleidae</taxon>
        <taxon>Microcebus</taxon>
    </lineage>
</organism>
<sequence length="421" mass="44804">MAGAAAGGRGGGSWGPGRGGAGGLRRGCSPPATAGSPRAGLQPLRATVPFQLQQPHQRRDGGGRAASVPCSVAPEKPVCRPQPPQVRRTFSLDTILSSYLLGQWPRDADGAFTCCTNDKATQITKLKQQLQRTKLSRSGKEKERGSPLLGDHAVRGALRASPPSFPAGSPVLRLSPCLHRSLEGLNQELEEVFVKEQGEEELLRILEVPDGHRAPAPPHSGSCDHPLLLLEPGNLASSPSMPLASPQPCGRASREEHRGAVEELASTPNDKASSPGHPAFLEDGSPSPVLAFAASPRPNHSYVFKREPPEGCERVRVFEEATSPGPDLAFLTSCPDKNKVHFNPTGSAFCPVSLMKPLFPSMGFIFRNCPSSPGSPLPPASPRPPPRKDPEASKTSPLPFEPWQRTPPSEEPVLFQSSLVV</sequence>
<gene>
    <name evidence="3" type="primary">FAM117A</name>
</gene>
<dbReference type="OrthoDB" id="10037581at2759"/>
<name>A0A8C6EH56_MICMU</name>
<keyword evidence="1" id="KW-0597">Phosphoprotein</keyword>
<evidence type="ECO:0000313" key="3">
    <source>
        <dbReference type="Ensembl" id="ENSMICP00000042012.1"/>
    </source>
</evidence>
<feature type="region of interest" description="Disordered" evidence="2">
    <location>
        <begin position="233"/>
        <end position="276"/>
    </location>
</feature>
<feature type="region of interest" description="Disordered" evidence="2">
    <location>
        <begin position="1"/>
        <end position="69"/>
    </location>
</feature>
<reference evidence="3" key="3">
    <citation type="submission" date="2025-09" db="UniProtKB">
        <authorList>
            <consortium name="Ensembl"/>
        </authorList>
    </citation>
    <scope>IDENTIFICATION</scope>
</reference>